<organism evidence="1 2">
    <name type="scientific">Oceanobacillus neutriphilus</name>
    <dbReference type="NCBI Taxonomy" id="531815"/>
    <lineage>
        <taxon>Bacteria</taxon>
        <taxon>Bacillati</taxon>
        <taxon>Bacillota</taxon>
        <taxon>Bacilli</taxon>
        <taxon>Bacillales</taxon>
        <taxon>Bacillaceae</taxon>
        <taxon>Oceanobacillus</taxon>
    </lineage>
</organism>
<reference evidence="2" key="1">
    <citation type="journal article" date="2019" name="Int. J. Syst. Evol. Microbiol.">
        <title>The Global Catalogue of Microorganisms (GCM) 10K type strain sequencing project: providing services to taxonomists for standard genome sequencing and annotation.</title>
        <authorList>
            <consortium name="The Broad Institute Genomics Platform"/>
            <consortium name="The Broad Institute Genome Sequencing Center for Infectious Disease"/>
            <person name="Wu L."/>
            <person name="Ma J."/>
        </authorList>
    </citation>
    <scope>NUCLEOTIDE SEQUENCE [LARGE SCALE GENOMIC DNA]</scope>
    <source>
        <strain evidence="2">CGMCC 1.7693</strain>
    </source>
</reference>
<dbReference type="EMBL" id="BMLW01000009">
    <property type="protein sequence ID" value="GGP12910.1"/>
    <property type="molecule type" value="Genomic_DNA"/>
</dbReference>
<dbReference type="Proteomes" id="UP000641206">
    <property type="component" value="Unassembled WGS sequence"/>
</dbReference>
<comment type="caution">
    <text evidence="1">The sequence shown here is derived from an EMBL/GenBank/DDBJ whole genome shotgun (WGS) entry which is preliminary data.</text>
</comment>
<name>A0ABQ2NXD7_9BACI</name>
<protein>
    <recommendedName>
        <fullName evidence="3">PRD domain-containing protein</fullName>
    </recommendedName>
</protein>
<sequence>MLDDLFPNTFLNVDCLKNIILDQLIQHQLRLTDDAIKNLIIHIIITVWRIQNHKESIVSKEMQYAMEHTKEFAVPHFNLKSII</sequence>
<dbReference type="SUPFAM" id="SSF63520">
    <property type="entry name" value="PTS-regulatory domain, PRD"/>
    <property type="match status" value="1"/>
</dbReference>
<evidence type="ECO:0000313" key="2">
    <source>
        <dbReference type="Proteomes" id="UP000641206"/>
    </source>
</evidence>
<proteinExistence type="predicted"/>
<evidence type="ECO:0000313" key="1">
    <source>
        <dbReference type="EMBL" id="GGP12910.1"/>
    </source>
</evidence>
<gene>
    <name evidence="1" type="ORF">GCM10011346_30780</name>
</gene>
<accession>A0ABQ2NXD7</accession>
<dbReference type="InterPro" id="IPR036634">
    <property type="entry name" value="PRD_sf"/>
</dbReference>
<keyword evidence="2" id="KW-1185">Reference proteome</keyword>
<evidence type="ECO:0008006" key="3">
    <source>
        <dbReference type="Google" id="ProtNLM"/>
    </source>
</evidence>